<comment type="caution">
    <text evidence="2">The sequence shown here is derived from an EMBL/GenBank/DDBJ whole genome shotgun (WGS) entry which is preliminary data.</text>
</comment>
<dbReference type="RefSeq" id="WP_035723362.1">
    <property type="nucleotide sequence ID" value="NZ_BAVS01000010.1"/>
</dbReference>
<evidence type="ECO:0000256" key="1">
    <source>
        <dbReference type="SAM" id="Phobius"/>
    </source>
</evidence>
<keyword evidence="1" id="KW-1133">Transmembrane helix</keyword>
<reference evidence="2 3" key="1">
    <citation type="journal article" date="2014" name="Genome Announc.">
        <title>Draft Genome Sequence of the Boron-Tolerant and Moderately Halotolerant Bacterium Gracilibacillus boraciitolerans JCM 21714T.</title>
        <authorList>
            <person name="Ahmed I."/>
            <person name="Oshima K."/>
            <person name="Suda W."/>
            <person name="Kitamura K."/>
            <person name="Iida T."/>
            <person name="Ohmori Y."/>
            <person name="Fujiwara T."/>
            <person name="Hattori M."/>
            <person name="Ohkuma M."/>
        </authorList>
    </citation>
    <scope>NUCLEOTIDE SEQUENCE [LARGE SCALE GENOMIC DNA]</scope>
    <source>
        <strain evidence="2 3">JCM 21714</strain>
    </source>
</reference>
<organism evidence="2 3">
    <name type="scientific">Gracilibacillus boraciitolerans JCM 21714</name>
    <dbReference type="NCBI Taxonomy" id="1298598"/>
    <lineage>
        <taxon>Bacteria</taxon>
        <taxon>Bacillati</taxon>
        <taxon>Bacillota</taxon>
        <taxon>Bacilli</taxon>
        <taxon>Bacillales</taxon>
        <taxon>Bacillaceae</taxon>
        <taxon>Gracilibacillus</taxon>
    </lineage>
</organism>
<accession>W4VIF6</accession>
<keyword evidence="1" id="KW-0812">Transmembrane</keyword>
<name>W4VIF6_9BACI</name>
<dbReference type="EMBL" id="BAVS01000010">
    <property type="protein sequence ID" value="GAE93195.1"/>
    <property type="molecule type" value="Genomic_DNA"/>
</dbReference>
<keyword evidence="1" id="KW-0472">Membrane</keyword>
<sequence>MYKYALNVIGIMTIVLLSFFLTDENVMAKDELKVKHFETYEELQDFYKNSKDLSIYLQNPSSSIMQAADYDPLTYHFGNTSFSNYVYVGGGRSFY</sequence>
<dbReference type="AlphaFoldDB" id="W4VIF6"/>
<protein>
    <submittedName>
        <fullName evidence="2">Uncharacterized protein</fullName>
    </submittedName>
</protein>
<feature type="transmembrane region" description="Helical" evidence="1">
    <location>
        <begin position="6"/>
        <end position="22"/>
    </location>
</feature>
<evidence type="ECO:0000313" key="2">
    <source>
        <dbReference type="EMBL" id="GAE93195.1"/>
    </source>
</evidence>
<evidence type="ECO:0000313" key="3">
    <source>
        <dbReference type="Proteomes" id="UP000019102"/>
    </source>
</evidence>
<dbReference type="Proteomes" id="UP000019102">
    <property type="component" value="Unassembled WGS sequence"/>
</dbReference>
<gene>
    <name evidence="2" type="ORF">JCM21714_2249</name>
</gene>
<keyword evidence="3" id="KW-1185">Reference proteome</keyword>
<proteinExistence type="predicted"/>